<dbReference type="Gene3D" id="3.40.50.300">
    <property type="entry name" value="P-loop containing nucleotide triphosphate hydrolases"/>
    <property type="match status" value="2"/>
</dbReference>
<dbReference type="PANTHER" id="PTHR24072">
    <property type="entry name" value="RHO FAMILY GTPASE"/>
    <property type="match status" value="1"/>
</dbReference>
<dbReference type="GO" id="GO:0007264">
    <property type="term" value="P:small GTPase-mediated signal transduction"/>
    <property type="evidence" value="ECO:0007669"/>
    <property type="project" value="InterPro"/>
</dbReference>
<dbReference type="SMART" id="SM00175">
    <property type="entry name" value="RAB"/>
    <property type="match status" value="1"/>
</dbReference>
<feature type="compositionally biased region" description="Polar residues" evidence="3">
    <location>
        <begin position="288"/>
        <end position="308"/>
    </location>
</feature>
<evidence type="ECO:0000256" key="2">
    <source>
        <dbReference type="ARBA" id="ARBA00023134"/>
    </source>
</evidence>
<gene>
    <name evidence="4" type="ORF">P879_02539</name>
</gene>
<dbReference type="PROSITE" id="PS51421">
    <property type="entry name" value="RAS"/>
    <property type="match status" value="1"/>
</dbReference>
<dbReference type="InterPro" id="IPR003578">
    <property type="entry name" value="Small_GTPase_Rho"/>
</dbReference>
<feature type="region of interest" description="Disordered" evidence="3">
    <location>
        <begin position="288"/>
        <end position="327"/>
    </location>
</feature>
<evidence type="ECO:0000313" key="5">
    <source>
        <dbReference type="Proteomes" id="UP000699462"/>
    </source>
</evidence>
<dbReference type="EMBL" id="JTDF01001698">
    <property type="protein sequence ID" value="KAF8569662.1"/>
    <property type="molecule type" value="Genomic_DNA"/>
</dbReference>
<dbReference type="SUPFAM" id="SSF52540">
    <property type="entry name" value="P-loop containing nucleoside triphosphate hydrolases"/>
    <property type="match status" value="1"/>
</dbReference>
<dbReference type="PROSITE" id="PS51420">
    <property type="entry name" value="RHO"/>
    <property type="match status" value="1"/>
</dbReference>
<dbReference type="InterPro" id="IPR001806">
    <property type="entry name" value="Small_GTPase"/>
</dbReference>
<dbReference type="SMART" id="SM00173">
    <property type="entry name" value="RAS"/>
    <property type="match status" value="1"/>
</dbReference>
<dbReference type="InterPro" id="IPR027417">
    <property type="entry name" value="P-loop_NTPase"/>
</dbReference>
<feature type="region of interest" description="Disordered" evidence="3">
    <location>
        <begin position="165"/>
        <end position="188"/>
    </location>
</feature>
<evidence type="ECO:0000313" key="4">
    <source>
        <dbReference type="EMBL" id="KAF8569662.1"/>
    </source>
</evidence>
<dbReference type="AlphaFoldDB" id="A0A8T0DR07"/>
<keyword evidence="2" id="KW-0342">GTP-binding</keyword>
<keyword evidence="5" id="KW-1185">Reference proteome</keyword>
<organism evidence="4 5">
    <name type="scientific">Paragonimus westermani</name>
    <dbReference type="NCBI Taxonomy" id="34504"/>
    <lineage>
        <taxon>Eukaryota</taxon>
        <taxon>Metazoa</taxon>
        <taxon>Spiralia</taxon>
        <taxon>Lophotrochozoa</taxon>
        <taxon>Platyhelminthes</taxon>
        <taxon>Trematoda</taxon>
        <taxon>Digenea</taxon>
        <taxon>Plagiorchiida</taxon>
        <taxon>Troglotremata</taxon>
        <taxon>Troglotrematidae</taxon>
        <taxon>Paragonimus</taxon>
    </lineage>
</organism>
<protein>
    <recommendedName>
        <fullName evidence="6">Rho-related GTP-binding protein RhoU</fullName>
    </recommendedName>
</protein>
<comment type="caution">
    <text evidence="4">The sequence shown here is derived from an EMBL/GenBank/DDBJ whole genome shotgun (WGS) entry which is preliminary data.</text>
</comment>
<dbReference type="GO" id="GO:0003924">
    <property type="term" value="F:GTPase activity"/>
    <property type="evidence" value="ECO:0007669"/>
    <property type="project" value="InterPro"/>
</dbReference>
<dbReference type="PRINTS" id="PR00449">
    <property type="entry name" value="RASTRNSFRMNG"/>
</dbReference>
<dbReference type="Proteomes" id="UP000699462">
    <property type="component" value="Unassembled WGS sequence"/>
</dbReference>
<dbReference type="SMART" id="SM00174">
    <property type="entry name" value="RHO"/>
    <property type="match status" value="1"/>
</dbReference>
<dbReference type="PROSITE" id="PS51419">
    <property type="entry name" value="RAB"/>
    <property type="match status" value="1"/>
</dbReference>
<dbReference type="Pfam" id="PF00071">
    <property type="entry name" value="Ras"/>
    <property type="match status" value="2"/>
</dbReference>
<evidence type="ECO:0008006" key="6">
    <source>
        <dbReference type="Google" id="ProtNLM"/>
    </source>
</evidence>
<accession>A0A8T0DR07</accession>
<evidence type="ECO:0000256" key="3">
    <source>
        <dbReference type="SAM" id="MobiDB-lite"/>
    </source>
</evidence>
<reference evidence="4 5" key="1">
    <citation type="submission" date="2019-07" db="EMBL/GenBank/DDBJ databases">
        <title>Annotation for the trematode Paragonimus westermani.</title>
        <authorList>
            <person name="Choi Y.-J."/>
        </authorList>
    </citation>
    <scope>NUCLEOTIDE SEQUENCE [LARGE SCALE GENOMIC DNA]</scope>
    <source>
        <strain evidence="4">180907_Pwestermani</strain>
    </source>
</reference>
<evidence type="ECO:0000256" key="1">
    <source>
        <dbReference type="ARBA" id="ARBA00022741"/>
    </source>
</evidence>
<keyword evidence="1" id="KW-0547">Nucleotide-binding</keyword>
<dbReference type="GO" id="GO:0005525">
    <property type="term" value="F:GTP binding"/>
    <property type="evidence" value="ECO:0007669"/>
    <property type="project" value="UniProtKB-KW"/>
</dbReference>
<name>A0A8T0DR07_9TREM</name>
<sequence length="343" mass="36728">MAVSKWNLPAVVPFNGSNVKHNVKQPVNIKCILLGDGGVGKTSLVVSYTSNDYPPHHKPSALDTFCVEVCADNRLVHLQICDAGGGDEVASLRHFSYPGVHVVLLCFSVVKPQSFRSLRTQWIVELTKARVVLNPTIQHLATKLQTSPNGSNDIIVGRDRPKENGKHLVVPTRNGKLGGSGHATKRSTTPVGVPGPAFLLVGCACDLRNDIGQLLELSKHGEEPVDPATAERLATELGAEAYVECSALTQKNLKTVFDLAIWCGLRVADAGGPACRLPVHNNYAGNGNGTTVSTESSRNSTPHGTAETNRSDRSKLNASGVNAKTAKDTKSDKSLWRKFLCIT</sequence>
<proteinExistence type="predicted"/>